<feature type="domain" description="Pyrrolo-quinoline quinone repeat" evidence="4">
    <location>
        <begin position="31"/>
        <end position="107"/>
    </location>
</feature>
<dbReference type="PANTHER" id="PTHR32303">
    <property type="entry name" value="QUINOPROTEIN ALCOHOL DEHYDROGENASE (CYTOCHROME C)"/>
    <property type="match status" value="1"/>
</dbReference>
<dbReference type="Proteomes" id="UP000253919">
    <property type="component" value="Unassembled WGS sequence"/>
</dbReference>
<organism evidence="5 6">
    <name type="scientific">Adhaeribacter pallidiroseus</name>
    <dbReference type="NCBI Taxonomy" id="2072847"/>
    <lineage>
        <taxon>Bacteria</taxon>
        <taxon>Pseudomonadati</taxon>
        <taxon>Bacteroidota</taxon>
        <taxon>Cytophagia</taxon>
        <taxon>Cytophagales</taxon>
        <taxon>Hymenobacteraceae</taxon>
        <taxon>Adhaeribacter</taxon>
    </lineage>
</organism>
<dbReference type="Pfam" id="PF01011">
    <property type="entry name" value="PQQ"/>
    <property type="match status" value="1"/>
</dbReference>
<accession>A0A369QC52</accession>
<dbReference type="EMBL" id="QASA01000001">
    <property type="protein sequence ID" value="RDC61920.1"/>
    <property type="molecule type" value="Genomic_DNA"/>
</dbReference>
<keyword evidence="3 5" id="KW-0560">Oxidoreductase</keyword>
<dbReference type="InterPro" id="IPR011047">
    <property type="entry name" value="Quinoprotein_ADH-like_sf"/>
</dbReference>
<proteinExistence type="inferred from homology"/>
<evidence type="ECO:0000256" key="1">
    <source>
        <dbReference type="ARBA" id="ARBA00001931"/>
    </source>
</evidence>
<dbReference type="PROSITE" id="PS51257">
    <property type="entry name" value="PROKAR_LIPOPROTEIN"/>
    <property type="match status" value="1"/>
</dbReference>
<dbReference type="GO" id="GO:0008876">
    <property type="term" value="F:quinoprotein glucose dehydrogenase activity"/>
    <property type="evidence" value="ECO:0007669"/>
    <property type="project" value="UniProtKB-EC"/>
</dbReference>
<sequence length="114" mass="12617">MKKIHILGMIALSLLAVGCNNDKPAFGSKQWAEYLGGPERNHYSTLEQINPANVKQLQVAWQYRTLDSGQIQCNPIVVDSILYGMTATTEPFALNAATGKEIWRVQSVNAKRIA</sequence>
<dbReference type="RefSeq" id="WP_199474060.1">
    <property type="nucleotide sequence ID" value="NZ_QASA01000001.1"/>
</dbReference>
<evidence type="ECO:0000313" key="6">
    <source>
        <dbReference type="Proteomes" id="UP000253919"/>
    </source>
</evidence>
<dbReference type="AlphaFoldDB" id="A0A369QC52"/>
<evidence type="ECO:0000313" key="5">
    <source>
        <dbReference type="EMBL" id="RDC61920.1"/>
    </source>
</evidence>
<comment type="similarity">
    <text evidence="2">Belongs to the bacterial PQQ dehydrogenase family.</text>
</comment>
<reference evidence="5 6" key="1">
    <citation type="submission" date="2018-04" db="EMBL/GenBank/DDBJ databases">
        <title>Adhaeribacter sp. HMF7616 genome sequencing and assembly.</title>
        <authorList>
            <person name="Kang H."/>
            <person name="Kang J."/>
            <person name="Cha I."/>
            <person name="Kim H."/>
            <person name="Joh K."/>
        </authorList>
    </citation>
    <scope>NUCLEOTIDE SEQUENCE [LARGE SCALE GENOMIC DNA]</scope>
    <source>
        <strain evidence="5 6">HMF7616</strain>
    </source>
</reference>
<keyword evidence="6" id="KW-1185">Reference proteome</keyword>
<dbReference type="SUPFAM" id="SSF50998">
    <property type="entry name" value="Quinoprotein alcohol dehydrogenase-like"/>
    <property type="match status" value="1"/>
</dbReference>
<evidence type="ECO:0000256" key="3">
    <source>
        <dbReference type="ARBA" id="ARBA00023002"/>
    </source>
</evidence>
<evidence type="ECO:0000256" key="2">
    <source>
        <dbReference type="ARBA" id="ARBA00008156"/>
    </source>
</evidence>
<comment type="cofactor">
    <cofactor evidence="1">
        <name>pyrroloquinoline quinone</name>
        <dbReference type="ChEBI" id="CHEBI:58442"/>
    </cofactor>
</comment>
<dbReference type="EC" id="1.1.5.2" evidence="5"/>
<dbReference type="Gene3D" id="2.140.10.10">
    <property type="entry name" value="Quinoprotein alcohol dehydrogenase-like superfamily"/>
    <property type="match status" value="1"/>
</dbReference>
<dbReference type="InterPro" id="IPR002372">
    <property type="entry name" value="PQQ_rpt_dom"/>
</dbReference>
<evidence type="ECO:0000259" key="4">
    <source>
        <dbReference type="Pfam" id="PF01011"/>
    </source>
</evidence>
<gene>
    <name evidence="5" type="ORF">AHMF7616_00509</name>
</gene>
<name>A0A369QC52_9BACT</name>
<protein>
    <submittedName>
        <fullName evidence="5">Quinoprotein glucose dehydrogenase (PQQ, quinone)</fullName>
        <ecNumber evidence="5">1.1.5.2</ecNumber>
    </submittedName>
</protein>
<comment type="caution">
    <text evidence="5">The sequence shown here is derived from an EMBL/GenBank/DDBJ whole genome shotgun (WGS) entry which is preliminary data.</text>
</comment>